<dbReference type="CDD" id="cd02440">
    <property type="entry name" value="AdoMet_MTases"/>
    <property type="match status" value="1"/>
</dbReference>
<dbReference type="Gene3D" id="3.40.50.150">
    <property type="entry name" value="Vaccinia Virus protein VP39"/>
    <property type="match status" value="1"/>
</dbReference>
<dbReference type="EMBL" id="CP047650">
    <property type="protein sequence ID" value="QHJ00596.1"/>
    <property type="molecule type" value="Genomic_DNA"/>
</dbReference>
<feature type="binding site" evidence="5">
    <location>
        <position position="168"/>
    </location>
    <ligand>
        <name>S-adenosyl-L-methionine</name>
        <dbReference type="ChEBI" id="CHEBI:59789"/>
    </ligand>
</feature>
<name>A0A857JD43_9BURK</name>
<dbReference type="InterPro" id="IPR040758">
    <property type="entry name" value="PrmC_N"/>
</dbReference>
<dbReference type="AlphaFoldDB" id="A0A857JD43"/>
<dbReference type="FunFam" id="3.40.50.150:FF:000053">
    <property type="entry name" value="Release factor glutamine methyltransferase"/>
    <property type="match status" value="1"/>
</dbReference>
<dbReference type="InterPro" id="IPR029063">
    <property type="entry name" value="SAM-dependent_MTases_sf"/>
</dbReference>
<dbReference type="RefSeq" id="WP_160554406.1">
    <property type="nucleotide sequence ID" value="NZ_CP047650.1"/>
</dbReference>
<feature type="binding site" evidence="5">
    <location>
        <position position="183"/>
    </location>
    <ligand>
        <name>S-adenosyl-L-methionine</name>
        <dbReference type="ChEBI" id="CHEBI:59789"/>
    </ligand>
</feature>
<evidence type="ECO:0000259" key="7">
    <source>
        <dbReference type="Pfam" id="PF05175"/>
    </source>
</evidence>
<comment type="function">
    <text evidence="5">Methylates the class 1 translation termination release factors RF1/PrfA and RF2/PrfB on the glutamine residue of the universally conserved GGQ motif.</text>
</comment>
<dbReference type="PANTHER" id="PTHR18895">
    <property type="entry name" value="HEMK METHYLTRANSFERASE"/>
    <property type="match status" value="1"/>
</dbReference>
<evidence type="ECO:0000256" key="2">
    <source>
        <dbReference type="ARBA" id="ARBA00022679"/>
    </source>
</evidence>
<feature type="domain" description="Methyltransferase small" evidence="7">
    <location>
        <begin position="103"/>
        <end position="192"/>
    </location>
</feature>
<feature type="binding site" evidence="5">
    <location>
        <position position="141"/>
    </location>
    <ligand>
        <name>S-adenosyl-L-methionine</name>
        <dbReference type="ChEBI" id="CHEBI:59789"/>
    </ligand>
</feature>
<keyword evidence="10" id="KW-1185">Reference proteome</keyword>
<keyword evidence="3 5" id="KW-0949">S-adenosyl-L-methionine</keyword>
<evidence type="ECO:0000313" key="10">
    <source>
        <dbReference type="Proteomes" id="UP000464787"/>
    </source>
</evidence>
<feature type="binding site" evidence="5">
    <location>
        <begin position="118"/>
        <end position="122"/>
    </location>
    <ligand>
        <name>S-adenosyl-L-methionine</name>
        <dbReference type="ChEBI" id="CHEBI:59789"/>
    </ligand>
</feature>
<evidence type="ECO:0000256" key="1">
    <source>
        <dbReference type="ARBA" id="ARBA00022603"/>
    </source>
</evidence>
<dbReference type="InterPro" id="IPR007848">
    <property type="entry name" value="Small_mtfrase_dom"/>
</dbReference>
<keyword evidence="1 5" id="KW-0489">Methyltransferase</keyword>
<evidence type="ECO:0000256" key="4">
    <source>
        <dbReference type="ARBA" id="ARBA00048391"/>
    </source>
</evidence>
<dbReference type="GO" id="GO:0102559">
    <property type="term" value="F:peptide chain release factor N(5)-glutamine methyltransferase activity"/>
    <property type="evidence" value="ECO:0007669"/>
    <property type="project" value="UniProtKB-EC"/>
</dbReference>
<dbReference type="GO" id="GO:0032259">
    <property type="term" value="P:methylation"/>
    <property type="evidence" value="ECO:0007669"/>
    <property type="project" value="UniProtKB-KW"/>
</dbReference>
<reference evidence="9 10" key="1">
    <citation type="submission" date="2020-01" db="EMBL/GenBank/DDBJ databases">
        <title>Genome sequencing of strain KACC 21265.</title>
        <authorList>
            <person name="Heo J."/>
            <person name="Kim S.-J."/>
            <person name="Kim J.-S."/>
            <person name="Hong S.-B."/>
            <person name="Kwon S.-W."/>
        </authorList>
    </citation>
    <scope>NUCLEOTIDE SEQUENCE [LARGE SCALE GENOMIC DNA]</scope>
    <source>
        <strain evidence="9 10">KACC 21265</strain>
    </source>
</reference>
<dbReference type="NCBIfam" id="TIGR03534">
    <property type="entry name" value="RF_mod_PrmC"/>
    <property type="match status" value="1"/>
</dbReference>
<dbReference type="Pfam" id="PF05175">
    <property type="entry name" value="MTS"/>
    <property type="match status" value="1"/>
</dbReference>
<dbReference type="KEGG" id="xyk:GT347_23005"/>
<comment type="similarity">
    <text evidence="5">Belongs to the protein N5-glutamine methyltransferase family. PrmC subfamily.</text>
</comment>
<evidence type="ECO:0000259" key="8">
    <source>
        <dbReference type="Pfam" id="PF17827"/>
    </source>
</evidence>
<dbReference type="Gene3D" id="1.10.8.10">
    <property type="entry name" value="DNA helicase RuvA subunit, C-terminal domain"/>
    <property type="match status" value="1"/>
</dbReference>
<comment type="catalytic activity">
    <reaction evidence="4 5">
        <text>L-glutaminyl-[peptide chain release factor] + S-adenosyl-L-methionine = N(5)-methyl-L-glutaminyl-[peptide chain release factor] + S-adenosyl-L-homocysteine + H(+)</text>
        <dbReference type="Rhea" id="RHEA:42896"/>
        <dbReference type="Rhea" id="RHEA-COMP:10271"/>
        <dbReference type="Rhea" id="RHEA-COMP:10272"/>
        <dbReference type="ChEBI" id="CHEBI:15378"/>
        <dbReference type="ChEBI" id="CHEBI:30011"/>
        <dbReference type="ChEBI" id="CHEBI:57856"/>
        <dbReference type="ChEBI" id="CHEBI:59789"/>
        <dbReference type="ChEBI" id="CHEBI:61891"/>
        <dbReference type="EC" id="2.1.1.297"/>
    </reaction>
</comment>
<dbReference type="Proteomes" id="UP000464787">
    <property type="component" value="Chromosome"/>
</dbReference>
<dbReference type="NCBIfam" id="TIGR00536">
    <property type="entry name" value="hemK_fam"/>
    <property type="match status" value="1"/>
</dbReference>
<feature type="region of interest" description="Disordered" evidence="6">
    <location>
        <begin position="258"/>
        <end position="277"/>
    </location>
</feature>
<dbReference type="PANTHER" id="PTHR18895:SF74">
    <property type="entry name" value="MTRF1L RELEASE FACTOR GLUTAMINE METHYLTRANSFERASE"/>
    <property type="match status" value="1"/>
</dbReference>
<protein>
    <recommendedName>
        <fullName evidence="5">Release factor glutamine methyltransferase</fullName>
        <shortName evidence="5">RF MTase</shortName>
        <ecNumber evidence="5">2.1.1.297</ecNumber>
    </recommendedName>
    <alternativeName>
        <fullName evidence="5">N5-glutamine methyltransferase PrmC</fullName>
    </alternativeName>
    <alternativeName>
        <fullName evidence="5">Protein-(glutamine-N5) MTase PrmC</fullName>
    </alternativeName>
    <alternativeName>
        <fullName evidence="5">Protein-glutamine N-methyltransferase PrmC</fullName>
    </alternativeName>
</protein>
<evidence type="ECO:0000313" key="9">
    <source>
        <dbReference type="EMBL" id="QHJ00596.1"/>
    </source>
</evidence>
<dbReference type="EC" id="2.1.1.297" evidence="5"/>
<dbReference type="PROSITE" id="PS00092">
    <property type="entry name" value="N6_MTASE"/>
    <property type="match status" value="1"/>
</dbReference>
<dbReference type="SUPFAM" id="SSF53335">
    <property type="entry name" value="S-adenosyl-L-methionine-dependent methyltransferases"/>
    <property type="match status" value="1"/>
</dbReference>
<dbReference type="GO" id="GO:0003676">
    <property type="term" value="F:nucleic acid binding"/>
    <property type="evidence" value="ECO:0007669"/>
    <property type="project" value="InterPro"/>
</dbReference>
<dbReference type="Pfam" id="PF17827">
    <property type="entry name" value="PrmC_N"/>
    <property type="match status" value="1"/>
</dbReference>
<dbReference type="HAMAP" id="MF_02126">
    <property type="entry name" value="RF_methyltr_PrmC"/>
    <property type="match status" value="1"/>
</dbReference>
<proteinExistence type="inferred from homology"/>
<dbReference type="InterPro" id="IPR050320">
    <property type="entry name" value="N5-glutamine_MTase"/>
</dbReference>
<keyword evidence="2 5" id="KW-0808">Transferase</keyword>
<feature type="domain" description="Release factor glutamine methyltransferase N-terminal" evidence="8">
    <location>
        <begin position="8"/>
        <end position="73"/>
    </location>
</feature>
<evidence type="ECO:0000256" key="5">
    <source>
        <dbReference type="HAMAP-Rule" id="MF_02126"/>
    </source>
</evidence>
<dbReference type="InterPro" id="IPR002052">
    <property type="entry name" value="DNA_methylase_N6_adenine_CS"/>
</dbReference>
<gene>
    <name evidence="5 9" type="primary">prmC</name>
    <name evidence="9" type="ORF">GT347_23005</name>
</gene>
<feature type="binding site" evidence="5">
    <location>
        <begin position="183"/>
        <end position="186"/>
    </location>
    <ligand>
        <name>substrate</name>
    </ligand>
</feature>
<organism evidence="9 10">
    <name type="scientific">Xylophilus rhododendri</name>
    <dbReference type="NCBI Taxonomy" id="2697032"/>
    <lineage>
        <taxon>Bacteria</taxon>
        <taxon>Pseudomonadati</taxon>
        <taxon>Pseudomonadota</taxon>
        <taxon>Betaproteobacteria</taxon>
        <taxon>Burkholderiales</taxon>
        <taxon>Xylophilus</taxon>
    </lineage>
</organism>
<evidence type="ECO:0000256" key="3">
    <source>
        <dbReference type="ARBA" id="ARBA00022691"/>
    </source>
</evidence>
<sequence>MPTLAEALRGAAVLGVDRLDAQMLLLRCLGRDPSDRAWLLAHDHDPLGDAAWADCQALLQRRAAGEPVAYLIGEKEFFGLPLQVDARVLVPRPDTETLVNWALELLPDGREASVLDLGTGSGAIALAVQHSRPMAVVDAVDASEDALAVARANAQRLSLPVAFHAGDWFGGAPRAAYDLVLSNPPYIARGDEHLPALRHEPLRALASGADGLDDLRRIVPAAPARLLPGGWLLLEHGWDQADAVRTLLSQAGLEEVQSRTDLGGNQRCSGGRLPQRG</sequence>
<evidence type="ECO:0000256" key="6">
    <source>
        <dbReference type="SAM" id="MobiDB-lite"/>
    </source>
</evidence>
<accession>A0A857JD43</accession>
<dbReference type="InterPro" id="IPR019874">
    <property type="entry name" value="RF_methyltr_PrmC"/>
</dbReference>
<dbReference type="InterPro" id="IPR004556">
    <property type="entry name" value="HemK-like"/>
</dbReference>